<dbReference type="Proteomes" id="UP000289738">
    <property type="component" value="Chromosome B03"/>
</dbReference>
<proteinExistence type="predicted"/>
<protein>
    <submittedName>
        <fullName evidence="2">Uncharacterized protein</fullName>
    </submittedName>
</protein>
<name>A0A444ZXR1_ARAHY</name>
<reference evidence="2 3" key="1">
    <citation type="submission" date="2019-01" db="EMBL/GenBank/DDBJ databases">
        <title>Sequencing of cultivated peanut Arachis hypogaea provides insights into genome evolution and oil improvement.</title>
        <authorList>
            <person name="Chen X."/>
        </authorList>
    </citation>
    <scope>NUCLEOTIDE SEQUENCE [LARGE SCALE GENOMIC DNA]</scope>
    <source>
        <strain evidence="3">cv. Fuhuasheng</strain>
        <tissue evidence="2">Leaves</tissue>
    </source>
</reference>
<organism evidence="2 3">
    <name type="scientific">Arachis hypogaea</name>
    <name type="common">Peanut</name>
    <dbReference type="NCBI Taxonomy" id="3818"/>
    <lineage>
        <taxon>Eukaryota</taxon>
        <taxon>Viridiplantae</taxon>
        <taxon>Streptophyta</taxon>
        <taxon>Embryophyta</taxon>
        <taxon>Tracheophyta</taxon>
        <taxon>Spermatophyta</taxon>
        <taxon>Magnoliopsida</taxon>
        <taxon>eudicotyledons</taxon>
        <taxon>Gunneridae</taxon>
        <taxon>Pentapetalae</taxon>
        <taxon>rosids</taxon>
        <taxon>fabids</taxon>
        <taxon>Fabales</taxon>
        <taxon>Fabaceae</taxon>
        <taxon>Papilionoideae</taxon>
        <taxon>50 kb inversion clade</taxon>
        <taxon>dalbergioids sensu lato</taxon>
        <taxon>Dalbergieae</taxon>
        <taxon>Pterocarpus clade</taxon>
        <taxon>Arachis</taxon>
    </lineage>
</organism>
<feature type="region of interest" description="Disordered" evidence="1">
    <location>
        <begin position="126"/>
        <end position="153"/>
    </location>
</feature>
<evidence type="ECO:0000256" key="1">
    <source>
        <dbReference type="SAM" id="MobiDB-lite"/>
    </source>
</evidence>
<feature type="region of interest" description="Disordered" evidence="1">
    <location>
        <begin position="1"/>
        <end position="38"/>
    </location>
</feature>
<accession>A0A444ZXR1</accession>
<dbReference type="EMBL" id="SDMP01000013">
    <property type="protein sequence ID" value="RYR18936.1"/>
    <property type="molecule type" value="Genomic_DNA"/>
</dbReference>
<evidence type="ECO:0000313" key="3">
    <source>
        <dbReference type="Proteomes" id="UP000289738"/>
    </source>
</evidence>
<dbReference type="AlphaFoldDB" id="A0A444ZXR1"/>
<keyword evidence="3" id="KW-1185">Reference proteome</keyword>
<gene>
    <name evidence="2" type="ORF">Ahy_B03g063558</name>
</gene>
<sequence>MPPPKGLPKPGGKPNHNKNKEKNPVTASPNPKGLEIQPRVVKGKDNDLELESLELVVKEYMKRMEREKWEAFNSSKSTRMTLDQHVVRDNMLFNSRTNQHSPGERLGIVELRGNQVKQSDVLMIEAGSRDSKEESSSRGLIGPKQGASARKGAGSKAFPSIIRDLRQEYEANFSLLSETHVSGTQGKQVWDKMGFDKSFVVDAMGHSGGIWLAIHLEEREPCGETGQGLSNLEWWKGGGTAQIFGRASVLPGRMSNKTAFGGLGMVPKFTSRNTTGSRV</sequence>
<evidence type="ECO:0000313" key="2">
    <source>
        <dbReference type="EMBL" id="RYR18936.1"/>
    </source>
</evidence>
<comment type="caution">
    <text evidence="2">The sequence shown here is derived from an EMBL/GenBank/DDBJ whole genome shotgun (WGS) entry which is preliminary data.</text>
</comment>
<feature type="compositionally biased region" description="Basic and acidic residues" evidence="1">
    <location>
        <begin position="127"/>
        <end position="136"/>
    </location>
</feature>